<dbReference type="PANTHER" id="PTHR39328">
    <property type="entry name" value="BLL2871 PROTEIN"/>
    <property type="match status" value="1"/>
</dbReference>
<gene>
    <name evidence="2" type="ORF">A2Z21_01500</name>
</gene>
<dbReference type="Proteomes" id="UP000179157">
    <property type="component" value="Unassembled WGS sequence"/>
</dbReference>
<accession>A0A1F5UWY1</accession>
<protein>
    <recommendedName>
        <fullName evidence="1">Putative peptidoglycan binding domain-containing protein</fullName>
    </recommendedName>
</protein>
<evidence type="ECO:0000313" key="3">
    <source>
        <dbReference type="Proteomes" id="UP000179157"/>
    </source>
</evidence>
<dbReference type="InterPro" id="IPR029055">
    <property type="entry name" value="Ntn_hydrolases_N"/>
</dbReference>
<dbReference type="AlphaFoldDB" id="A0A1F5UWY1"/>
<dbReference type="PANTHER" id="PTHR39328:SF1">
    <property type="entry name" value="BLL2871 PROTEIN"/>
    <property type="match status" value="1"/>
</dbReference>
<dbReference type="InterPro" id="IPR014927">
    <property type="entry name" value="PG-bd_2"/>
</dbReference>
<dbReference type="InterPro" id="IPR036366">
    <property type="entry name" value="PGBDSf"/>
</dbReference>
<organism evidence="2 3">
    <name type="scientific">Fraserbacteria sp. (strain RBG_16_55_9)</name>
    <dbReference type="NCBI Taxonomy" id="1817864"/>
    <lineage>
        <taxon>Bacteria</taxon>
        <taxon>Candidatus Fraseribacteriota</taxon>
    </lineage>
</organism>
<dbReference type="Gene3D" id="1.10.101.10">
    <property type="entry name" value="PGBD-like superfamily/PGBD"/>
    <property type="match status" value="1"/>
</dbReference>
<dbReference type="SUPFAM" id="SSF47090">
    <property type="entry name" value="PGBD-like"/>
    <property type="match status" value="1"/>
</dbReference>
<feature type="domain" description="Putative peptidoglycan binding" evidence="1">
    <location>
        <begin position="219"/>
        <end position="278"/>
    </location>
</feature>
<evidence type="ECO:0000313" key="2">
    <source>
        <dbReference type="EMBL" id="OGF55656.1"/>
    </source>
</evidence>
<dbReference type="Pfam" id="PF08823">
    <property type="entry name" value="PG_binding_2"/>
    <property type="match status" value="1"/>
</dbReference>
<evidence type="ECO:0000259" key="1">
    <source>
        <dbReference type="Pfam" id="PF08823"/>
    </source>
</evidence>
<dbReference type="SUPFAM" id="SSF56235">
    <property type="entry name" value="N-terminal nucleophile aminohydrolases (Ntn hydrolases)"/>
    <property type="match status" value="1"/>
</dbReference>
<dbReference type="EMBL" id="MFGX01000051">
    <property type="protein sequence ID" value="OGF55656.1"/>
    <property type="molecule type" value="Genomic_DNA"/>
</dbReference>
<sequence>MTFSIVACDLQAEEWGVAVQSKFLAVGPVVPWAQANVGAIATQAHANTSYGPRGLELLLSGLTAEDALDRLTSGDEGRQHRQVGLVDSQGLAVAFTGQECYPWAGQVVGKRYSCQGNILASEAVVQDMAEAFEKNRGPLAERLIASLRAGQQAGGDKRGQQSAALLIVKEKGGYGGFTDRLIDLRIDDHPQPIEELARLLRLQQLYFGQTTETIRLGMSEVKSIQTMLQALGYYLGEVNGTWDQATDQALEDFHNVENLEMRRLEEPKALDAEVFRFMKEKHRALGYSAVKEMRESPRT</sequence>
<proteinExistence type="predicted"/>
<dbReference type="Gene3D" id="3.60.20.10">
    <property type="entry name" value="Glutamine Phosphoribosylpyrophosphate, subunit 1, domain 1"/>
    <property type="match status" value="1"/>
</dbReference>
<comment type="caution">
    <text evidence="2">The sequence shown here is derived from an EMBL/GenBank/DDBJ whole genome shotgun (WGS) entry which is preliminary data.</text>
</comment>
<dbReference type="Pfam" id="PF06267">
    <property type="entry name" value="DUF1028"/>
    <property type="match status" value="1"/>
</dbReference>
<dbReference type="InterPro" id="IPR036365">
    <property type="entry name" value="PGBD-like_sf"/>
</dbReference>
<reference evidence="2 3" key="1">
    <citation type="journal article" date="2016" name="Nat. Commun.">
        <title>Thousands of microbial genomes shed light on interconnected biogeochemical processes in an aquifer system.</title>
        <authorList>
            <person name="Anantharaman K."/>
            <person name="Brown C.T."/>
            <person name="Hug L.A."/>
            <person name="Sharon I."/>
            <person name="Castelle C.J."/>
            <person name="Probst A.J."/>
            <person name="Thomas B.C."/>
            <person name="Singh A."/>
            <person name="Wilkins M.J."/>
            <person name="Karaoz U."/>
            <person name="Brodie E.L."/>
            <person name="Williams K.H."/>
            <person name="Hubbard S.S."/>
            <person name="Banfield J.F."/>
        </authorList>
    </citation>
    <scope>NUCLEOTIDE SEQUENCE [LARGE SCALE GENOMIC DNA]</scope>
    <source>
        <strain evidence="3">RBG_16_55_9</strain>
    </source>
</reference>
<dbReference type="InterPro" id="IPR010430">
    <property type="entry name" value="DUF1028"/>
</dbReference>
<name>A0A1F5UWY1_FRAXR</name>